<comment type="similarity">
    <text evidence="2 7">Belongs to the sodium:solute symporter (SSF) (TC 2.A.21) family.</text>
</comment>
<keyword evidence="5 8" id="KW-1133">Transmembrane helix</keyword>
<feature type="transmembrane region" description="Helical" evidence="8">
    <location>
        <begin position="262"/>
        <end position="287"/>
    </location>
</feature>
<protein>
    <submittedName>
        <fullName evidence="9">Solute:Na+ symporter, SSS family</fullName>
    </submittedName>
</protein>
<dbReference type="PROSITE" id="PS50283">
    <property type="entry name" value="NA_SOLUT_SYMP_3"/>
    <property type="match status" value="1"/>
</dbReference>
<dbReference type="STRING" id="112901.SAMN04488500_11425"/>
<evidence type="ECO:0000256" key="5">
    <source>
        <dbReference type="ARBA" id="ARBA00022989"/>
    </source>
</evidence>
<accession>A0A1W2D8I4</accession>
<feature type="transmembrane region" description="Helical" evidence="8">
    <location>
        <begin position="116"/>
        <end position="137"/>
    </location>
</feature>
<dbReference type="Gene3D" id="1.20.1730.10">
    <property type="entry name" value="Sodium/glucose cotransporter"/>
    <property type="match status" value="1"/>
</dbReference>
<evidence type="ECO:0000256" key="3">
    <source>
        <dbReference type="ARBA" id="ARBA00022448"/>
    </source>
</evidence>
<feature type="transmembrane region" description="Helical" evidence="8">
    <location>
        <begin position="218"/>
        <end position="241"/>
    </location>
</feature>
<evidence type="ECO:0000256" key="6">
    <source>
        <dbReference type="ARBA" id="ARBA00023136"/>
    </source>
</evidence>
<dbReference type="EMBL" id="FWXI01000014">
    <property type="protein sequence ID" value="SMC93554.1"/>
    <property type="molecule type" value="Genomic_DNA"/>
</dbReference>
<reference evidence="9 10" key="1">
    <citation type="submission" date="2017-04" db="EMBL/GenBank/DDBJ databases">
        <authorList>
            <person name="Afonso C.L."/>
            <person name="Miller P.J."/>
            <person name="Scott M.A."/>
            <person name="Spackman E."/>
            <person name="Goraichik I."/>
            <person name="Dimitrov K.M."/>
            <person name="Suarez D.L."/>
            <person name="Swayne D.E."/>
        </authorList>
    </citation>
    <scope>NUCLEOTIDE SEQUENCE [LARGE SCALE GENOMIC DNA]</scope>
    <source>
        <strain evidence="9 10">DSM 5090</strain>
    </source>
</reference>
<evidence type="ECO:0000256" key="8">
    <source>
        <dbReference type="SAM" id="Phobius"/>
    </source>
</evidence>
<feature type="transmembrane region" description="Helical" evidence="8">
    <location>
        <begin position="149"/>
        <end position="173"/>
    </location>
</feature>
<gene>
    <name evidence="9" type="ORF">SAMN04488500_11425</name>
</gene>
<dbReference type="PANTHER" id="PTHR48086:SF7">
    <property type="entry name" value="SODIUM-SOLUTE SYMPORTER-RELATED"/>
    <property type="match status" value="1"/>
</dbReference>
<dbReference type="InterPro" id="IPR050277">
    <property type="entry name" value="Sodium:Solute_Symporter"/>
</dbReference>
<feature type="transmembrane region" description="Helical" evidence="8">
    <location>
        <begin position="434"/>
        <end position="455"/>
    </location>
</feature>
<feature type="transmembrane region" description="Helical" evidence="8">
    <location>
        <begin position="410"/>
        <end position="428"/>
    </location>
</feature>
<keyword evidence="10" id="KW-1185">Reference proteome</keyword>
<sequence length="472" mass="49569">MSIQFGIVVLYIALLFGISLYAKRKAAGGSINFLFGGRQMNTLLVAANVAGLAVGAASTIGVAENAFSAGIAAGWYNGAWAAGALVMGVLAAGKYREMNCTTIPELFERYYDKKGRVISVIGLITIQLVITSLQYLAGGAILSSMLPEVFSFNGGMVTSAVVFVGITLIGGLWSSGLSNIVSVALIYIGVITGTIITVSQQGGLPTLAANLPPGTDWFGPIGGLGLATIVGWFAVMITQSITAQGPVQIACGAVSAKASKHGFIWGAILIFPIGFLCAIMGLAAKVAYPDVKATMALPKIIMALDPIISGVTLAALWAADVSTACTLLLGAGTLFAQDIYKRFVNPGVADSKYVIINRTTILALGFITLWLAFNAVGILKTLLLGLSLTTAFTLVFLFTIFAPGLCRRNSAFYTTLAGMLALLAWQLVPEVRVFAHPIYLEWLVCMVTFLAVSVIDPQRIIAPEPVAQIVRQ</sequence>
<dbReference type="Proteomes" id="UP000192738">
    <property type="component" value="Unassembled WGS sequence"/>
</dbReference>
<dbReference type="OrthoDB" id="1263at2"/>
<evidence type="ECO:0000256" key="4">
    <source>
        <dbReference type="ARBA" id="ARBA00022692"/>
    </source>
</evidence>
<dbReference type="CDD" id="cd10322">
    <property type="entry name" value="SLC5sbd"/>
    <property type="match status" value="1"/>
</dbReference>
<dbReference type="GO" id="GO:0005886">
    <property type="term" value="C:plasma membrane"/>
    <property type="evidence" value="ECO:0007669"/>
    <property type="project" value="TreeGrafter"/>
</dbReference>
<feature type="transmembrane region" description="Helical" evidence="8">
    <location>
        <begin position="307"/>
        <end position="335"/>
    </location>
</feature>
<evidence type="ECO:0000256" key="7">
    <source>
        <dbReference type="RuleBase" id="RU362091"/>
    </source>
</evidence>
<dbReference type="PANTHER" id="PTHR48086">
    <property type="entry name" value="SODIUM/PROLINE SYMPORTER-RELATED"/>
    <property type="match status" value="1"/>
</dbReference>
<feature type="transmembrane region" description="Helical" evidence="8">
    <location>
        <begin position="180"/>
        <end position="198"/>
    </location>
</feature>
<name>A0A1W2D8I4_9FIRM</name>
<keyword evidence="4 8" id="KW-0812">Transmembrane</keyword>
<evidence type="ECO:0000256" key="1">
    <source>
        <dbReference type="ARBA" id="ARBA00004141"/>
    </source>
</evidence>
<evidence type="ECO:0000256" key="2">
    <source>
        <dbReference type="ARBA" id="ARBA00006434"/>
    </source>
</evidence>
<dbReference type="GO" id="GO:0022857">
    <property type="term" value="F:transmembrane transporter activity"/>
    <property type="evidence" value="ECO:0007669"/>
    <property type="project" value="InterPro"/>
</dbReference>
<proteinExistence type="inferred from homology"/>
<dbReference type="AlphaFoldDB" id="A0A1W2D8I4"/>
<comment type="subcellular location">
    <subcellularLocation>
        <location evidence="1">Membrane</location>
        <topology evidence="1">Multi-pass membrane protein</topology>
    </subcellularLocation>
</comment>
<keyword evidence="3" id="KW-0813">Transport</keyword>
<keyword evidence="6 8" id="KW-0472">Membrane</keyword>
<evidence type="ECO:0000313" key="10">
    <source>
        <dbReference type="Proteomes" id="UP000192738"/>
    </source>
</evidence>
<dbReference type="Pfam" id="PF00474">
    <property type="entry name" value="SSF"/>
    <property type="match status" value="1"/>
</dbReference>
<dbReference type="RefSeq" id="WP_084576857.1">
    <property type="nucleotide sequence ID" value="NZ_CP155572.1"/>
</dbReference>
<evidence type="ECO:0000313" key="9">
    <source>
        <dbReference type="EMBL" id="SMC93554.1"/>
    </source>
</evidence>
<feature type="transmembrane region" description="Helical" evidence="8">
    <location>
        <begin position="43"/>
        <end position="63"/>
    </location>
</feature>
<feature type="transmembrane region" description="Helical" evidence="8">
    <location>
        <begin position="75"/>
        <end position="95"/>
    </location>
</feature>
<feature type="transmembrane region" description="Helical" evidence="8">
    <location>
        <begin position="6"/>
        <end position="22"/>
    </location>
</feature>
<feature type="transmembrane region" description="Helical" evidence="8">
    <location>
        <begin position="355"/>
        <end position="376"/>
    </location>
</feature>
<feature type="transmembrane region" description="Helical" evidence="8">
    <location>
        <begin position="382"/>
        <end position="403"/>
    </location>
</feature>
<dbReference type="InterPro" id="IPR001734">
    <property type="entry name" value="Na/solute_symporter"/>
</dbReference>
<organism evidence="9 10">
    <name type="scientific">Sporomusa malonica</name>
    <dbReference type="NCBI Taxonomy" id="112901"/>
    <lineage>
        <taxon>Bacteria</taxon>
        <taxon>Bacillati</taxon>
        <taxon>Bacillota</taxon>
        <taxon>Negativicutes</taxon>
        <taxon>Selenomonadales</taxon>
        <taxon>Sporomusaceae</taxon>
        <taxon>Sporomusa</taxon>
    </lineage>
</organism>
<dbReference type="InterPro" id="IPR038377">
    <property type="entry name" value="Na/Glc_symporter_sf"/>
</dbReference>